<dbReference type="InterPro" id="IPR050448">
    <property type="entry name" value="OpgB/LTA_synthase_biosynth"/>
</dbReference>
<dbReference type="InterPro" id="IPR000917">
    <property type="entry name" value="Sulfatase_N"/>
</dbReference>
<dbReference type="EMBL" id="JANFQO010000021">
    <property type="protein sequence ID" value="MCQ4166788.1"/>
    <property type="molecule type" value="Genomic_DNA"/>
</dbReference>
<feature type="transmembrane region" description="Helical" evidence="7">
    <location>
        <begin position="106"/>
        <end position="127"/>
    </location>
</feature>
<dbReference type="SUPFAM" id="SSF53649">
    <property type="entry name" value="Alkaline phosphatase-like"/>
    <property type="match status" value="1"/>
</dbReference>
<organism evidence="9 10">
    <name type="scientific">Tahibacter harae</name>
    <dbReference type="NCBI Taxonomy" id="2963937"/>
    <lineage>
        <taxon>Bacteria</taxon>
        <taxon>Pseudomonadati</taxon>
        <taxon>Pseudomonadota</taxon>
        <taxon>Gammaproteobacteria</taxon>
        <taxon>Lysobacterales</taxon>
        <taxon>Rhodanobacteraceae</taxon>
        <taxon>Tahibacter</taxon>
    </lineage>
</organism>
<dbReference type="PANTHER" id="PTHR47371:SF3">
    <property type="entry name" value="PHOSPHOGLYCEROL TRANSFERASE I"/>
    <property type="match status" value="1"/>
</dbReference>
<keyword evidence="5 7" id="KW-0472">Membrane</keyword>
<feature type="transmembrane region" description="Helical" evidence="7">
    <location>
        <begin position="80"/>
        <end position="100"/>
    </location>
</feature>
<evidence type="ECO:0000256" key="4">
    <source>
        <dbReference type="ARBA" id="ARBA00022989"/>
    </source>
</evidence>
<gene>
    <name evidence="9" type="ORF">NM961_18910</name>
</gene>
<feature type="region of interest" description="Disordered" evidence="6">
    <location>
        <begin position="597"/>
        <end position="622"/>
    </location>
</feature>
<dbReference type="PANTHER" id="PTHR47371">
    <property type="entry name" value="LIPOTEICHOIC ACID SYNTHASE"/>
    <property type="match status" value="1"/>
</dbReference>
<sequence>MPEVMPSFRSRRAAALLRACAPLAGWPLLALLLATAAALWLDPLFAHSGDSLGGWLVLALLNALPCALLLVLLLALSRRLLVSAVAAAALYAVLVAVSAVKLEQLGLPLLPADFGFLGSGGGLSLFWHYVEARQVLLLGGLVLLLLAAAWAEPAQRLPLRLRAGLAVVALAGLGSLLAGAPFWRERYDGWNRGFEPWSPAETVARLGVVPTLLMYRWELTHADRQAPDRDRVLEFIAEHAAAFGRSAALEPAAQAPDIIVVQSESFFDPARLVGLEPADSLPNFRRLAAESWSGEMQVPTFAGGTIRTEFEVLSGVPLAAFRGVEYPYFELVDAPMPGLMRTLAEHGYRTSVLHPNDAAFWNRREALRHLGAQRFLALPEFAGAPKSGLFIADAALTDRVLAELSDDGPPQFLFAISMEAHGPYEVSPGLDPAALAEIVLPEALDEYGARTLRHFLFHLAAADHELGRLAAFVQQRERPTLLLFYGDHLPGLHSSFAQLGFVDGNSARSQPVPYLIVHNQRKEQRLEQTWSWMLPGLLLEAAEVAPDAYLALVAALRHEPAALLPQGAGAALDPRFVELAKLRVRDEFDAGEFAAALAPAPEGPAGAPESPLDAGAESAATN</sequence>
<dbReference type="RefSeq" id="WP_255915978.1">
    <property type="nucleotide sequence ID" value="NZ_JANFQO010000021.1"/>
</dbReference>
<feature type="domain" description="Sulfatase N-terminal" evidence="8">
    <location>
        <begin position="256"/>
        <end position="524"/>
    </location>
</feature>
<comment type="subcellular location">
    <subcellularLocation>
        <location evidence="1">Cell membrane</location>
        <topology evidence="1">Multi-pass membrane protein</topology>
    </subcellularLocation>
</comment>
<evidence type="ECO:0000256" key="6">
    <source>
        <dbReference type="SAM" id="MobiDB-lite"/>
    </source>
</evidence>
<feature type="compositionally biased region" description="Low complexity" evidence="6">
    <location>
        <begin position="597"/>
        <end position="609"/>
    </location>
</feature>
<name>A0ABT1QWX9_9GAMM</name>
<feature type="transmembrane region" description="Helical" evidence="7">
    <location>
        <begin position="163"/>
        <end position="183"/>
    </location>
</feature>
<dbReference type="InterPro" id="IPR017850">
    <property type="entry name" value="Alkaline_phosphatase_core_sf"/>
</dbReference>
<evidence type="ECO:0000256" key="7">
    <source>
        <dbReference type="SAM" id="Phobius"/>
    </source>
</evidence>
<protein>
    <submittedName>
        <fullName evidence="9">LTA synthase family protein</fullName>
    </submittedName>
</protein>
<evidence type="ECO:0000256" key="2">
    <source>
        <dbReference type="ARBA" id="ARBA00022475"/>
    </source>
</evidence>
<keyword evidence="4 7" id="KW-1133">Transmembrane helix</keyword>
<evidence type="ECO:0000256" key="1">
    <source>
        <dbReference type="ARBA" id="ARBA00004651"/>
    </source>
</evidence>
<evidence type="ECO:0000256" key="3">
    <source>
        <dbReference type="ARBA" id="ARBA00022692"/>
    </source>
</evidence>
<evidence type="ECO:0000313" key="10">
    <source>
        <dbReference type="Proteomes" id="UP001165498"/>
    </source>
</evidence>
<keyword evidence="2" id="KW-1003">Cell membrane</keyword>
<feature type="transmembrane region" description="Helical" evidence="7">
    <location>
        <begin position="134"/>
        <end position="151"/>
    </location>
</feature>
<keyword evidence="3 7" id="KW-0812">Transmembrane</keyword>
<evidence type="ECO:0000256" key="5">
    <source>
        <dbReference type="ARBA" id="ARBA00023136"/>
    </source>
</evidence>
<evidence type="ECO:0000313" key="9">
    <source>
        <dbReference type="EMBL" id="MCQ4166788.1"/>
    </source>
</evidence>
<feature type="transmembrane region" description="Helical" evidence="7">
    <location>
        <begin position="52"/>
        <end position="73"/>
    </location>
</feature>
<keyword evidence="10" id="KW-1185">Reference proteome</keyword>
<dbReference type="CDD" id="cd16015">
    <property type="entry name" value="LTA_synthase"/>
    <property type="match status" value="1"/>
</dbReference>
<comment type="caution">
    <text evidence="9">The sequence shown here is derived from an EMBL/GenBank/DDBJ whole genome shotgun (WGS) entry which is preliminary data.</text>
</comment>
<dbReference type="Pfam" id="PF00884">
    <property type="entry name" value="Sulfatase"/>
    <property type="match status" value="1"/>
</dbReference>
<dbReference type="Proteomes" id="UP001165498">
    <property type="component" value="Unassembled WGS sequence"/>
</dbReference>
<accession>A0ABT1QWX9</accession>
<dbReference type="Gene3D" id="3.40.720.10">
    <property type="entry name" value="Alkaline Phosphatase, subunit A"/>
    <property type="match status" value="1"/>
</dbReference>
<proteinExistence type="predicted"/>
<reference evidence="9" key="1">
    <citation type="submission" date="2022-07" db="EMBL/GenBank/DDBJ databases">
        <title>Tahibacter sp., a new gammaproteobacterium isolated from the silt sample collected at pig farm.</title>
        <authorList>
            <person name="Chen H."/>
        </authorList>
    </citation>
    <scope>NUCLEOTIDE SEQUENCE</scope>
    <source>
        <strain evidence="9">P2K</strain>
    </source>
</reference>
<evidence type="ECO:0000259" key="8">
    <source>
        <dbReference type="Pfam" id="PF00884"/>
    </source>
</evidence>